<protein>
    <submittedName>
        <fullName evidence="1">Uncharacterized protein</fullName>
    </submittedName>
</protein>
<organism evidence="1 2">
    <name type="scientific">Nonomuraea longicatena</name>
    <dbReference type="NCBI Taxonomy" id="83682"/>
    <lineage>
        <taxon>Bacteria</taxon>
        <taxon>Bacillati</taxon>
        <taxon>Actinomycetota</taxon>
        <taxon>Actinomycetes</taxon>
        <taxon>Streptosporangiales</taxon>
        <taxon>Streptosporangiaceae</taxon>
        <taxon>Nonomuraea</taxon>
    </lineage>
</organism>
<gene>
    <name evidence="1" type="ORF">GCM10009560_07680</name>
</gene>
<sequence length="164" mass="18036">MLAEGRALDAVMAVVRSDAGVLRQLVRLRAITGLGLLDAQRPVFRDSALDHIGLREIGLILSFPALTGEHASVIRNWYSDAVLDGEPWLTVAPASHAPESAMYYWRRDKPGPKEWPGYGSYSTTDRFRTGFTGLRAELRAVPADPPRLAVVADTAKLFTCRFAI</sequence>
<accession>A0ABP3Z384</accession>
<keyword evidence="2" id="KW-1185">Reference proteome</keyword>
<comment type="caution">
    <text evidence="1">The sequence shown here is derived from an EMBL/GenBank/DDBJ whole genome shotgun (WGS) entry which is preliminary data.</text>
</comment>
<name>A0ABP3Z384_9ACTN</name>
<proteinExistence type="predicted"/>
<reference evidence="2" key="1">
    <citation type="journal article" date="2019" name="Int. J. Syst. Evol. Microbiol.">
        <title>The Global Catalogue of Microorganisms (GCM) 10K type strain sequencing project: providing services to taxonomists for standard genome sequencing and annotation.</title>
        <authorList>
            <consortium name="The Broad Institute Genomics Platform"/>
            <consortium name="The Broad Institute Genome Sequencing Center for Infectious Disease"/>
            <person name="Wu L."/>
            <person name="Ma J."/>
        </authorList>
    </citation>
    <scope>NUCLEOTIDE SEQUENCE [LARGE SCALE GENOMIC DNA]</scope>
    <source>
        <strain evidence="2">JCM 11136</strain>
    </source>
</reference>
<evidence type="ECO:0000313" key="2">
    <source>
        <dbReference type="Proteomes" id="UP001501578"/>
    </source>
</evidence>
<evidence type="ECO:0000313" key="1">
    <source>
        <dbReference type="EMBL" id="GAA0914358.1"/>
    </source>
</evidence>
<dbReference type="EMBL" id="BAAAHQ010000002">
    <property type="protein sequence ID" value="GAA0914358.1"/>
    <property type="molecule type" value="Genomic_DNA"/>
</dbReference>
<dbReference type="Proteomes" id="UP001501578">
    <property type="component" value="Unassembled WGS sequence"/>
</dbReference>